<feature type="domain" description="Methyl-accepting transducer" evidence="8">
    <location>
        <begin position="428"/>
        <end position="678"/>
    </location>
</feature>
<dbReference type="CDD" id="cd06225">
    <property type="entry name" value="HAMP"/>
    <property type="match status" value="1"/>
</dbReference>
<dbReference type="SMART" id="SM00304">
    <property type="entry name" value="HAMP"/>
    <property type="match status" value="1"/>
</dbReference>
<proteinExistence type="inferred from homology"/>
<keyword evidence="2" id="KW-1003">Cell membrane</keyword>
<dbReference type="Proteomes" id="UP000272464">
    <property type="component" value="Unassembled WGS sequence"/>
</dbReference>
<evidence type="ECO:0000256" key="5">
    <source>
        <dbReference type="ARBA" id="ARBA00029447"/>
    </source>
</evidence>
<dbReference type="RefSeq" id="WP_127200448.1">
    <property type="nucleotide sequence ID" value="NZ_RZNX01000009.1"/>
</dbReference>
<feature type="domain" description="HAMP" evidence="9">
    <location>
        <begin position="357"/>
        <end position="409"/>
    </location>
</feature>
<dbReference type="PANTHER" id="PTHR32089">
    <property type="entry name" value="METHYL-ACCEPTING CHEMOTAXIS PROTEIN MCPB"/>
    <property type="match status" value="1"/>
</dbReference>
<evidence type="ECO:0000313" key="10">
    <source>
        <dbReference type="EMBL" id="RUT28694.1"/>
    </source>
</evidence>
<dbReference type="GO" id="GO:0005886">
    <property type="term" value="C:plasma membrane"/>
    <property type="evidence" value="ECO:0007669"/>
    <property type="project" value="UniProtKB-SubCell"/>
</dbReference>
<comment type="similarity">
    <text evidence="5">Belongs to the methyl-accepting chemotaxis (MCP) protein family.</text>
</comment>
<dbReference type="GO" id="GO:0007165">
    <property type="term" value="P:signal transduction"/>
    <property type="evidence" value="ECO:0007669"/>
    <property type="project" value="UniProtKB-KW"/>
</dbReference>
<organism evidence="10 11">
    <name type="scientific">Paenibacillus zeisoli</name>
    <dbReference type="NCBI Taxonomy" id="2496267"/>
    <lineage>
        <taxon>Bacteria</taxon>
        <taxon>Bacillati</taxon>
        <taxon>Bacillota</taxon>
        <taxon>Bacilli</taxon>
        <taxon>Bacillales</taxon>
        <taxon>Paenibacillaceae</taxon>
        <taxon>Paenibacillus</taxon>
    </lineage>
</organism>
<evidence type="ECO:0000313" key="11">
    <source>
        <dbReference type="Proteomes" id="UP000272464"/>
    </source>
</evidence>
<gene>
    <name evidence="10" type="ORF">EJP77_17010</name>
</gene>
<comment type="caution">
    <text evidence="10">The sequence shown here is derived from an EMBL/GenBank/DDBJ whole genome shotgun (WGS) entry which is preliminary data.</text>
</comment>
<keyword evidence="4 6" id="KW-0807">Transducer</keyword>
<sequence length="715" mass="77547">MKIGPKKDKKEKAIANTRNNKILGLSRKAVTGVQNIKLGPLDPSKSVGVRLFLIFFVATMFFVLTLGIVSYQMAKSTIENTAKDANQQTIIQTSEKLDIILKQYEDGLQQTYLDTDIQSALVSIGKGASDYDRFSIFNAISKKFNNWVFSTNGIQGVYIIPIDGSFRGISAGTVDQQLLADIKSKYPGKEFSDRGITKWVRVDNFEGANIEPVFRVIKTMTTIGGGSKNYYLIADIKTQVLSDQLKKISLGDDSELQLLSPDGLVVASSDQAENNKKTEFPALTGEKANSGTLFTKDQDKQPVLAVYNTQVTSGWKLVGILPTANLVKDAKGILVTTFISAVIVALIAILIGIWMVRMIARPLGNMKNLMQEGAKGNLSVRVAHKSRDEIGQLALSFNMMMEHITELVKQTNASAQEVLDTATELSQASDKTALSAKEIAIATEEIANGAGSLANEAERGNALSENISNQMYIVIDANQSMQASAREVEKSSHLGTEYLNNLMSKTNSTAEITQALSQKVDSLKNSTSSVLKVLEVMQNITKQTNILSLNATIEAARAGAAGRGFMVVADEIRQLAEQSRQSITMVAEITDQIQDEMNQTVTALAAANPLFAEQISSVKETNEIFVSVQQQMEKFLNQLGSVTESIDALNQSQTVLSDAMANVSAVAEESSATSEEVASLSNEQQSVGQQLVQLSNKLSNVSNGLKESLSKFTVE</sequence>
<evidence type="ECO:0000259" key="8">
    <source>
        <dbReference type="PROSITE" id="PS50111"/>
    </source>
</evidence>
<keyword evidence="11" id="KW-1185">Reference proteome</keyword>
<dbReference type="Gene3D" id="3.30.450.20">
    <property type="entry name" value="PAS domain"/>
    <property type="match status" value="1"/>
</dbReference>
<feature type="transmembrane region" description="Helical" evidence="7">
    <location>
        <begin position="333"/>
        <end position="356"/>
    </location>
</feature>
<dbReference type="PROSITE" id="PS50885">
    <property type="entry name" value="HAMP"/>
    <property type="match status" value="1"/>
</dbReference>
<dbReference type="InterPro" id="IPR003660">
    <property type="entry name" value="HAMP_dom"/>
</dbReference>
<evidence type="ECO:0000256" key="3">
    <source>
        <dbReference type="ARBA" id="ARBA00023136"/>
    </source>
</evidence>
<evidence type="ECO:0000256" key="7">
    <source>
        <dbReference type="SAM" id="Phobius"/>
    </source>
</evidence>
<comment type="subcellular location">
    <subcellularLocation>
        <location evidence="1">Cell membrane</location>
    </subcellularLocation>
</comment>
<feature type="transmembrane region" description="Helical" evidence="7">
    <location>
        <begin position="51"/>
        <end position="71"/>
    </location>
</feature>
<dbReference type="SUPFAM" id="SSF58104">
    <property type="entry name" value="Methyl-accepting chemotaxis protein (MCP) signaling domain"/>
    <property type="match status" value="1"/>
</dbReference>
<protein>
    <submittedName>
        <fullName evidence="10">Methyl-accepting chemotaxis protein</fullName>
    </submittedName>
</protein>
<name>A0A3S1D748_9BACL</name>
<accession>A0A3S1D748</accession>
<dbReference type="Gene3D" id="1.10.287.950">
    <property type="entry name" value="Methyl-accepting chemotaxis protein"/>
    <property type="match status" value="1"/>
</dbReference>
<dbReference type="Pfam" id="PF00672">
    <property type="entry name" value="HAMP"/>
    <property type="match status" value="1"/>
</dbReference>
<dbReference type="Pfam" id="PF00015">
    <property type="entry name" value="MCPsignal"/>
    <property type="match status" value="1"/>
</dbReference>
<dbReference type="OrthoDB" id="9760371at2"/>
<dbReference type="SMART" id="SM00283">
    <property type="entry name" value="MA"/>
    <property type="match status" value="1"/>
</dbReference>
<keyword evidence="7" id="KW-1133">Transmembrane helix</keyword>
<dbReference type="Gene3D" id="6.10.340.10">
    <property type="match status" value="1"/>
</dbReference>
<dbReference type="CDD" id="cd18774">
    <property type="entry name" value="PDC2_HK_sensor"/>
    <property type="match status" value="1"/>
</dbReference>
<dbReference type="InterPro" id="IPR004089">
    <property type="entry name" value="MCPsignal_dom"/>
</dbReference>
<keyword evidence="7" id="KW-0812">Transmembrane</keyword>
<keyword evidence="3 7" id="KW-0472">Membrane</keyword>
<evidence type="ECO:0000256" key="6">
    <source>
        <dbReference type="PROSITE-ProRule" id="PRU00284"/>
    </source>
</evidence>
<dbReference type="EMBL" id="RZNX01000009">
    <property type="protein sequence ID" value="RUT28694.1"/>
    <property type="molecule type" value="Genomic_DNA"/>
</dbReference>
<dbReference type="PROSITE" id="PS50111">
    <property type="entry name" value="CHEMOTAXIS_TRANSDUC_2"/>
    <property type="match status" value="1"/>
</dbReference>
<evidence type="ECO:0000256" key="2">
    <source>
        <dbReference type="ARBA" id="ARBA00022475"/>
    </source>
</evidence>
<evidence type="ECO:0000259" key="9">
    <source>
        <dbReference type="PROSITE" id="PS50885"/>
    </source>
</evidence>
<dbReference type="PANTHER" id="PTHR32089:SF112">
    <property type="entry name" value="LYSOZYME-LIKE PROTEIN-RELATED"/>
    <property type="match status" value="1"/>
</dbReference>
<dbReference type="AlphaFoldDB" id="A0A3S1D748"/>
<evidence type="ECO:0000256" key="1">
    <source>
        <dbReference type="ARBA" id="ARBA00004236"/>
    </source>
</evidence>
<evidence type="ECO:0000256" key="4">
    <source>
        <dbReference type="ARBA" id="ARBA00023224"/>
    </source>
</evidence>
<reference evidence="10 11" key="1">
    <citation type="submission" date="2018-12" db="EMBL/GenBank/DDBJ databases">
        <authorList>
            <person name="Sun L."/>
            <person name="Chen Z."/>
        </authorList>
    </citation>
    <scope>NUCLEOTIDE SEQUENCE [LARGE SCALE GENOMIC DNA]</scope>
    <source>
        <strain evidence="10 11">3-5-3</strain>
    </source>
</reference>